<dbReference type="Proteomes" id="UP000029382">
    <property type="component" value="Unassembled WGS sequence"/>
</dbReference>
<dbReference type="Proteomes" id="UP000182793">
    <property type="component" value="Unassembled WGS sequence"/>
</dbReference>
<comment type="caution">
    <text evidence="2">The sequence shown here is derived from an EMBL/GenBank/DDBJ whole genome shotgun (WGS) entry which is preliminary data.</text>
</comment>
<reference evidence="3 5" key="2">
    <citation type="submission" date="2016-10" db="EMBL/GenBank/DDBJ databases">
        <authorList>
            <person name="Varghese N."/>
            <person name="Submissions S."/>
        </authorList>
    </citation>
    <scope>NUCLEOTIDE SEQUENCE [LARGE SCALE GENOMIC DNA]</scope>
    <source>
        <strain evidence="3 5">JB1</strain>
    </source>
</reference>
<accession>A0A091BPY5</accession>
<evidence type="ECO:0000313" key="5">
    <source>
        <dbReference type="Proteomes" id="UP000182793"/>
    </source>
</evidence>
<dbReference type="AlphaFoldDB" id="A0A091BPY5"/>
<evidence type="ECO:0000313" key="2">
    <source>
        <dbReference type="EMBL" id="KFN86530.1"/>
    </source>
</evidence>
<evidence type="ECO:0008006" key="6">
    <source>
        <dbReference type="Google" id="ProtNLM"/>
    </source>
</evidence>
<evidence type="ECO:0000313" key="4">
    <source>
        <dbReference type="Proteomes" id="UP000029382"/>
    </source>
</evidence>
<organism evidence="2 4">
    <name type="scientific">Streptococcus equinus JB1</name>
    <dbReference type="NCBI Taxonomy" id="1294274"/>
    <lineage>
        <taxon>Bacteria</taxon>
        <taxon>Bacillati</taxon>
        <taxon>Bacillota</taxon>
        <taxon>Bacilli</taxon>
        <taxon>Lactobacillales</taxon>
        <taxon>Streptococcaceae</taxon>
        <taxon>Streptococcus</taxon>
    </lineage>
</organism>
<dbReference type="EMBL" id="AUZH01000033">
    <property type="protein sequence ID" value="KFN86530.1"/>
    <property type="molecule type" value="Genomic_DNA"/>
</dbReference>
<keyword evidence="5" id="KW-1185">Reference proteome</keyword>
<dbReference type="RefSeq" id="WP_039697368.1">
    <property type="nucleotide sequence ID" value="NZ_AUZH01000033.1"/>
</dbReference>
<evidence type="ECO:0000256" key="1">
    <source>
        <dbReference type="SAM" id="Coils"/>
    </source>
</evidence>
<dbReference type="Pfam" id="PF07083">
    <property type="entry name" value="DUF1351"/>
    <property type="match status" value="1"/>
</dbReference>
<name>A0A091BPY5_STREI</name>
<proteinExistence type="predicted"/>
<dbReference type="InterPro" id="IPR009785">
    <property type="entry name" value="Prophage_Lj928_Orf309"/>
</dbReference>
<feature type="coiled-coil region" evidence="1">
    <location>
        <begin position="218"/>
        <end position="260"/>
    </location>
</feature>
<reference evidence="2 4" key="1">
    <citation type="journal article" date="2014" name="Genome Announc.">
        <title>Draft Genome Sequences of Streptococcus bovis Strains ATCC 33317 and JB1.</title>
        <authorList>
            <person name="Benahmed F.H."/>
            <person name="Gopinath G.R."/>
            <person name="Harbottle H."/>
            <person name="Cotta M.A."/>
            <person name="Luo Y."/>
            <person name="Henderson C."/>
            <person name="Teri P."/>
            <person name="Soppet D."/>
            <person name="Rasmussen M."/>
            <person name="Whitehead T.R."/>
            <person name="Davidson M."/>
        </authorList>
    </citation>
    <scope>NUCLEOTIDE SEQUENCE [LARGE SCALE GENOMIC DNA]</scope>
    <source>
        <strain evidence="2 4">JB1</strain>
    </source>
</reference>
<protein>
    <recommendedName>
        <fullName evidence="6">Phage protein</fullName>
    </recommendedName>
</protein>
<sequence length="335" mass="38539">MKDVTNNTLTEINVDFTPAKIDVDYEAIEKQLNAIVAQYTDYEVTASTYKTDYEERTRLNKLKQALEARKKEILTVFDEPKNEFKNRFGKIIEPLDEVIGNITAGLNTVDEQEKLLRVDVVRATFEEKCELASLDKSTFETSYNDYSLKKYFKAGKFELKQSTIDEIDNLVLAEFKAVEEFKASKETIEEQAKEYGLLPEMYIRALEDGKTLVDVLKVMKADKDAAILRKEQEEARAKAEAERKAEIERLAQENANAQIKAYNAETGEVLESDVIIPETQNTAENEPKFKDEAVVYDLRLIFPKGEKQAKMFKDFLDMNGINYQELKEKVKNNEI</sequence>
<keyword evidence="1" id="KW-0175">Coiled coil</keyword>
<dbReference type="EMBL" id="FOTG01000004">
    <property type="protein sequence ID" value="SFL20150.1"/>
    <property type="molecule type" value="Genomic_DNA"/>
</dbReference>
<gene>
    <name evidence="2" type="ORF">H702_09085</name>
    <name evidence="3" type="ORF">SAMN02910290_00847</name>
</gene>
<evidence type="ECO:0000313" key="3">
    <source>
        <dbReference type="EMBL" id="SFL20150.1"/>
    </source>
</evidence>